<dbReference type="CDD" id="cd07818">
    <property type="entry name" value="SRPBCC_1"/>
    <property type="match status" value="1"/>
</dbReference>
<evidence type="ECO:0000313" key="3">
    <source>
        <dbReference type="Proteomes" id="UP000189545"/>
    </source>
</evidence>
<organism evidence="2 3">
    <name type="scientific">Shewanella psychrophila</name>
    <dbReference type="NCBI Taxonomy" id="225848"/>
    <lineage>
        <taxon>Bacteria</taxon>
        <taxon>Pseudomonadati</taxon>
        <taxon>Pseudomonadota</taxon>
        <taxon>Gammaproteobacteria</taxon>
        <taxon>Alteromonadales</taxon>
        <taxon>Shewanellaceae</taxon>
        <taxon>Shewanella</taxon>
    </lineage>
</organism>
<proteinExistence type="predicted"/>
<dbReference type="SUPFAM" id="SSF55961">
    <property type="entry name" value="Bet v1-like"/>
    <property type="match status" value="1"/>
</dbReference>
<protein>
    <submittedName>
        <fullName evidence="2">Polyketide cyclase / dehydrase and lipid transport</fullName>
    </submittedName>
</protein>
<dbReference type="EMBL" id="CP014782">
    <property type="protein sequence ID" value="AQS39989.1"/>
    <property type="molecule type" value="Genomic_DNA"/>
</dbReference>
<dbReference type="Proteomes" id="UP000189545">
    <property type="component" value="Chromosome"/>
</dbReference>
<gene>
    <name evidence="2" type="ORF">Sps_04909</name>
</gene>
<evidence type="ECO:0000256" key="1">
    <source>
        <dbReference type="SAM" id="Phobius"/>
    </source>
</evidence>
<dbReference type="Gene3D" id="3.30.530.20">
    <property type="match status" value="1"/>
</dbReference>
<feature type="transmembrane region" description="Helical" evidence="1">
    <location>
        <begin position="6"/>
        <end position="23"/>
    </location>
</feature>
<dbReference type="OrthoDB" id="9807923at2"/>
<keyword evidence="3" id="KW-1185">Reference proteome</keyword>
<evidence type="ECO:0000313" key="2">
    <source>
        <dbReference type="EMBL" id="AQS39989.1"/>
    </source>
</evidence>
<name>A0A1S6HWV1_9GAMM</name>
<sequence>MLKKFSIVVAVIIAIPFIAALFIKQEYSVITSMEINRPVNEVFEYVKHLKNQDNFSVWAQMDPTMEKTYKGVDGTVGFVSAWKSNNEQVGVGEQEIIKIDEGKRVDFELRFISPFEATEPAYMTTEAMGSDSTKVSWGFRGHLKYPMNLMFLFIDFETLIENDLSQGLDKLKLLLESDKSINTDIIEPIDH</sequence>
<dbReference type="KEGG" id="spsw:Sps_04909"/>
<reference evidence="2 3" key="1">
    <citation type="submission" date="2016-03" db="EMBL/GenBank/DDBJ databases">
        <title>Complete genome sequence of Shewanella psychrophila WP2, a deep sea bacterium isolated from west Pacific sediment.</title>
        <authorList>
            <person name="Xu G."/>
            <person name="Jian H."/>
        </authorList>
    </citation>
    <scope>NUCLEOTIDE SEQUENCE [LARGE SCALE GENOMIC DNA]</scope>
    <source>
        <strain evidence="2 3">WP2</strain>
    </source>
</reference>
<dbReference type="STRING" id="225848.Sps_04909"/>
<dbReference type="InterPro" id="IPR023393">
    <property type="entry name" value="START-like_dom_sf"/>
</dbReference>
<accession>A0A1S6HWV1</accession>
<dbReference type="AlphaFoldDB" id="A0A1S6HWV1"/>
<keyword evidence="1" id="KW-1133">Transmembrane helix</keyword>
<keyword evidence="1" id="KW-0472">Membrane</keyword>
<dbReference type="RefSeq" id="WP_077754839.1">
    <property type="nucleotide sequence ID" value="NZ_CP014782.1"/>
</dbReference>
<keyword evidence="1" id="KW-0812">Transmembrane</keyword>